<feature type="transmembrane region" description="Helical" evidence="2">
    <location>
        <begin position="701"/>
        <end position="718"/>
    </location>
</feature>
<feature type="transmembrane region" description="Helical" evidence="2">
    <location>
        <begin position="560"/>
        <end position="583"/>
    </location>
</feature>
<accession>A0AA39H2Z4</accession>
<feature type="transmembrane region" description="Helical" evidence="2">
    <location>
        <begin position="656"/>
        <end position="681"/>
    </location>
</feature>
<feature type="compositionally biased region" description="Polar residues" evidence="1">
    <location>
        <begin position="491"/>
        <end position="502"/>
    </location>
</feature>
<organism evidence="3 4">
    <name type="scientific">Steinernema hermaphroditum</name>
    <dbReference type="NCBI Taxonomy" id="289476"/>
    <lineage>
        <taxon>Eukaryota</taxon>
        <taxon>Metazoa</taxon>
        <taxon>Ecdysozoa</taxon>
        <taxon>Nematoda</taxon>
        <taxon>Chromadorea</taxon>
        <taxon>Rhabditida</taxon>
        <taxon>Tylenchina</taxon>
        <taxon>Panagrolaimomorpha</taxon>
        <taxon>Strongyloidoidea</taxon>
        <taxon>Steinernematidae</taxon>
        <taxon>Steinernema</taxon>
    </lineage>
</organism>
<feature type="compositionally biased region" description="Basic and acidic residues" evidence="1">
    <location>
        <begin position="459"/>
        <end position="473"/>
    </location>
</feature>
<feature type="compositionally biased region" description="Basic and acidic residues" evidence="1">
    <location>
        <begin position="426"/>
        <end position="438"/>
    </location>
</feature>
<gene>
    <name evidence="3" type="ORF">QR680_002021</name>
</gene>
<keyword evidence="2" id="KW-0812">Transmembrane</keyword>
<keyword evidence="2" id="KW-0472">Membrane</keyword>
<feature type="transmembrane region" description="Helical" evidence="2">
    <location>
        <begin position="160"/>
        <end position="184"/>
    </location>
</feature>
<feature type="transmembrane region" description="Helical" evidence="2">
    <location>
        <begin position="97"/>
        <end position="114"/>
    </location>
</feature>
<name>A0AA39H2Z4_9BILA</name>
<feature type="transmembrane region" description="Helical" evidence="2">
    <location>
        <begin position="74"/>
        <end position="91"/>
    </location>
</feature>
<feature type="transmembrane region" description="Helical" evidence="2">
    <location>
        <begin position="626"/>
        <end position="644"/>
    </location>
</feature>
<dbReference type="Proteomes" id="UP001175271">
    <property type="component" value="Unassembled WGS sequence"/>
</dbReference>
<dbReference type="AlphaFoldDB" id="A0AA39H2Z4"/>
<comment type="caution">
    <text evidence="3">The sequence shown here is derived from an EMBL/GenBank/DDBJ whole genome shotgun (WGS) entry which is preliminary data.</text>
</comment>
<reference evidence="3" key="1">
    <citation type="submission" date="2023-06" db="EMBL/GenBank/DDBJ databases">
        <title>Genomic analysis of the entomopathogenic nematode Steinernema hermaphroditum.</title>
        <authorList>
            <person name="Schwarz E.M."/>
            <person name="Heppert J.K."/>
            <person name="Baniya A."/>
            <person name="Schwartz H.T."/>
            <person name="Tan C.-H."/>
            <person name="Antoshechkin I."/>
            <person name="Sternberg P.W."/>
            <person name="Goodrich-Blair H."/>
            <person name="Dillman A.R."/>
        </authorList>
    </citation>
    <scope>NUCLEOTIDE SEQUENCE</scope>
    <source>
        <strain evidence="3">PS9179</strain>
        <tissue evidence="3">Whole animal</tissue>
    </source>
</reference>
<feature type="transmembrane region" description="Helical" evidence="2">
    <location>
        <begin position="772"/>
        <end position="797"/>
    </location>
</feature>
<feature type="region of interest" description="Disordered" evidence="1">
    <location>
        <begin position="828"/>
        <end position="887"/>
    </location>
</feature>
<feature type="transmembrane region" description="Helical" evidence="2">
    <location>
        <begin position="126"/>
        <end position="148"/>
    </location>
</feature>
<keyword evidence="4" id="KW-1185">Reference proteome</keyword>
<feature type="compositionally biased region" description="Basic and acidic residues" evidence="1">
    <location>
        <begin position="854"/>
        <end position="865"/>
    </location>
</feature>
<sequence length="916" mass="102807">MPIVFFVHITIVADSCIEEQTVAHTEAAISNHDVYCPPPRRPPFACSVLSIDVSIPMSFAKTMGRRQKEAGYKYWPYWLLAVLFILQTIAMTQSHSLTGRLTLCDTLLFVIAMAHRIFPGPPNLGLVLHAAGFVAFEALVFVNLSHAMEMLYEPETDAHFSTFFVTITVVDIVVKSVLLCLGEFPRMFSRIFRKVLIHYTATVATLTLTVLNYKLSKESNEYLAAIDPYVAIGVSAILSAVAIPQLLHLIPFLFGNIPGQFSVHNFKKDIEQKFNNATVLHLHVYRKWPGENFDIFIHIGLVYDQSNEHWAHNAQKDIGMISGDIRSALVKAGADQLEGDIPVSVTGCSCLDNDEVPFVEKLSLDRVTPSTISCRLETTIDPLEDDFFNTTNATTTEIPSTTPYIQFDRDVSLSQRIPVEQTIPPKNEKTTEFIKEQSTKQPSEKPTPPTDETIQPTKEPVKRDTEQPEKDVEQTSEASMDPKRVTAAPNKATQSTPSTSDDFTNEAGRNPIIGGGGIFSANSNESNPENSTEEEIIQESPHRCNNTEILQGDQRKTVRALLYFTTVWVVLWCLITIVCNFCWENGHHRYLNFIQEMAIIMLFIVIGTCSMQSFQEKISCQITSHLIAATVAWLMASFFMEGISANRHGRTSRIGWLETIMSTVFPFVVAGAVVGAGVGVAPNVYGYANIHCFCSLETKQFWIFVIPPWILIVLFSFVNQNTIISCDFARDNAHEPHLFWGRKSAKSNTVLPLFIFSAYTSALFGADLQFLWLFVVYTIICIFLGPLIFVLHTYCYLRSSTKLGCSPIYAKCRIKYLCNLPEHKEFAPGNGNGSSEAAEKPKDQVDSGSEDESIENRRPEDHARAESSPYIASRPPTTSNPHQVSTSQNLYDWLSDRNEWNMRQGEDILFRPRVYD</sequence>
<evidence type="ECO:0000313" key="3">
    <source>
        <dbReference type="EMBL" id="KAK0397179.1"/>
    </source>
</evidence>
<feature type="region of interest" description="Disordered" evidence="1">
    <location>
        <begin position="416"/>
        <end position="541"/>
    </location>
</feature>
<evidence type="ECO:0000313" key="4">
    <source>
        <dbReference type="Proteomes" id="UP001175271"/>
    </source>
</evidence>
<dbReference type="EMBL" id="JAUCMV010000005">
    <property type="protein sequence ID" value="KAK0397179.1"/>
    <property type="molecule type" value="Genomic_DNA"/>
</dbReference>
<feature type="compositionally biased region" description="Polar residues" evidence="1">
    <location>
        <begin position="875"/>
        <end position="887"/>
    </location>
</feature>
<feature type="transmembrane region" description="Helical" evidence="2">
    <location>
        <begin position="749"/>
        <end position="766"/>
    </location>
</feature>
<evidence type="ECO:0000256" key="2">
    <source>
        <dbReference type="SAM" id="Phobius"/>
    </source>
</evidence>
<feature type="transmembrane region" description="Helical" evidence="2">
    <location>
        <begin position="590"/>
        <end position="614"/>
    </location>
</feature>
<evidence type="ECO:0000256" key="1">
    <source>
        <dbReference type="SAM" id="MobiDB-lite"/>
    </source>
</evidence>
<keyword evidence="2" id="KW-1133">Transmembrane helix</keyword>
<protein>
    <submittedName>
        <fullName evidence="3">Uncharacterized protein</fullName>
    </submittedName>
</protein>
<feature type="compositionally biased region" description="Low complexity" evidence="1">
    <location>
        <begin position="520"/>
        <end position="530"/>
    </location>
</feature>
<proteinExistence type="predicted"/>